<evidence type="ECO:0000313" key="7">
    <source>
        <dbReference type="EMBL" id="NPD91093.1"/>
    </source>
</evidence>
<keyword evidence="7" id="KW-0808">Transferase</keyword>
<dbReference type="EC" id="2.4.2.45" evidence="7"/>
<feature type="transmembrane region" description="Helical" evidence="6">
    <location>
        <begin position="106"/>
        <end position="125"/>
    </location>
</feature>
<comment type="caution">
    <text evidence="7">The sequence shown here is derived from an EMBL/GenBank/DDBJ whole genome shotgun (WGS) entry which is preliminary data.</text>
</comment>
<keyword evidence="2" id="KW-1003">Cell membrane</keyword>
<dbReference type="Gene3D" id="1.10.357.140">
    <property type="entry name" value="UbiA prenyltransferase"/>
    <property type="match status" value="1"/>
</dbReference>
<name>A0ABX2AJT8_9BACT</name>
<dbReference type="RefSeq" id="WP_172272847.1">
    <property type="nucleotide sequence ID" value="NZ_CASGMU010000001.1"/>
</dbReference>
<sequence length="292" mass="33206">MEILKILRPGQWVKNLFVLLPLFFSGGITDWDMFFNSIVAFLAFCFISSSVYCINDIMDMDEDCHHPVKCLRPIASGTISVSQGYLLAVSMFVLATIVMLLLDDRALWPTAFVVTGYYVLSVAYCTILKRYAIIDVCIIASGFVLRVLCGALASDIRPSHWIVMMTFLLTLFLALAKRRDDVLRMNATGEPPRRNTMRYNLTFLNQAITISACVTLVCYIMYTVSPEVTERFDNGYVYITSIFVIIGLLRYLQIVLVDENSGDPTKVIVRDRFTQIVVIGWLLAFLIIIYRF</sequence>
<keyword evidence="5 6" id="KW-0472">Membrane</keyword>
<feature type="transmembrane region" description="Helical" evidence="6">
    <location>
        <begin position="273"/>
        <end position="290"/>
    </location>
</feature>
<dbReference type="CDD" id="cd13963">
    <property type="entry name" value="PT_UbiA_2"/>
    <property type="match status" value="1"/>
</dbReference>
<dbReference type="Proteomes" id="UP000714420">
    <property type="component" value="Unassembled WGS sequence"/>
</dbReference>
<dbReference type="NCBIfam" id="NF008978">
    <property type="entry name" value="PRK12324.1-4"/>
    <property type="match status" value="1"/>
</dbReference>
<feature type="transmembrane region" description="Helical" evidence="6">
    <location>
        <begin position="159"/>
        <end position="176"/>
    </location>
</feature>
<feature type="transmembrane region" description="Helical" evidence="6">
    <location>
        <begin position="12"/>
        <end position="28"/>
    </location>
</feature>
<evidence type="ECO:0000313" key="8">
    <source>
        <dbReference type="Proteomes" id="UP000714420"/>
    </source>
</evidence>
<evidence type="ECO:0000256" key="5">
    <source>
        <dbReference type="ARBA" id="ARBA00023136"/>
    </source>
</evidence>
<feature type="transmembrane region" description="Helical" evidence="6">
    <location>
        <begin position="235"/>
        <end position="252"/>
    </location>
</feature>
<gene>
    <name evidence="7" type="ORF">HPS56_01735</name>
</gene>
<dbReference type="GO" id="GO:0016757">
    <property type="term" value="F:glycosyltransferase activity"/>
    <property type="evidence" value="ECO:0007669"/>
    <property type="project" value="UniProtKB-KW"/>
</dbReference>
<comment type="subcellular location">
    <subcellularLocation>
        <location evidence="1">Membrane</location>
        <topology evidence="1">Multi-pass membrane protein</topology>
    </subcellularLocation>
</comment>
<evidence type="ECO:0000256" key="2">
    <source>
        <dbReference type="ARBA" id="ARBA00022475"/>
    </source>
</evidence>
<keyword evidence="3 6" id="KW-0812">Transmembrane</keyword>
<feature type="transmembrane region" description="Helical" evidence="6">
    <location>
        <begin position="74"/>
        <end position="100"/>
    </location>
</feature>
<dbReference type="InterPro" id="IPR000537">
    <property type="entry name" value="UbiA_prenyltransferase"/>
</dbReference>
<protein>
    <submittedName>
        <fullName evidence="7">Decaprenyl-phosphate phosphoribosyltransferase</fullName>
        <ecNumber evidence="7">2.4.2.45</ecNumber>
    </submittedName>
</protein>
<proteinExistence type="predicted"/>
<reference evidence="7 8" key="1">
    <citation type="submission" date="2020-05" db="EMBL/GenBank/DDBJ databases">
        <title>Distinct polysaccharide utilization as determinants for interspecies competition between intestinal Prevotella spp.</title>
        <authorList>
            <person name="Galvez E.J.C."/>
            <person name="Iljazovic A."/>
            <person name="Strowig T."/>
        </authorList>
    </citation>
    <scope>NUCLEOTIDE SEQUENCE [LARGE SCALE GENOMIC DNA]</scope>
    <source>
        <strain evidence="7 8">PMUR</strain>
    </source>
</reference>
<evidence type="ECO:0000256" key="4">
    <source>
        <dbReference type="ARBA" id="ARBA00022989"/>
    </source>
</evidence>
<keyword evidence="4 6" id="KW-1133">Transmembrane helix</keyword>
<organism evidence="7 8">
    <name type="scientific">Xylanibacter muris</name>
    <dbReference type="NCBI Taxonomy" id="2736290"/>
    <lineage>
        <taxon>Bacteria</taxon>
        <taxon>Pseudomonadati</taxon>
        <taxon>Bacteroidota</taxon>
        <taxon>Bacteroidia</taxon>
        <taxon>Bacteroidales</taxon>
        <taxon>Prevotellaceae</taxon>
        <taxon>Xylanibacter</taxon>
    </lineage>
</organism>
<dbReference type="EMBL" id="JABKKF010000001">
    <property type="protein sequence ID" value="NPD91093.1"/>
    <property type="molecule type" value="Genomic_DNA"/>
</dbReference>
<feature type="transmembrane region" description="Helical" evidence="6">
    <location>
        <begin position="203"/>
        <end position="223"/>
    </location>
</feature>
<dbReference type="Pfam" id="PF01040">
    <property type="entry name" value="UbiA"/>
    <property type="match status" value="1"/>
</dbReference>
<keyword evidence="7" id="KW-0328">Glycosyltransferase</keyword>
<accession>A0ABX2AJT8</accession>
<feature type="transmembrane region" description="Helical" evidence="6">
    <location>
        <begin position="132"/>
        <end position="153"/>
    </location>
</feature>
<keyword evidence="8" id="KW-1185">Reference proteome</keyword>
<evidence type="ECO:0000256" key="6">
    <source>
        <dbReference type="SAM" id="Phobius"/>
    </source>
</evidence>
<dbReference type="InterPro" id="IPR044878">
    <property type="entry name" value="UbiA_sf"/>
</dbReference>
<evidence type="ECO:0000256" key="1">
    <source>
        <dbReference type="ARBA" id="ARBA00004141"/>
    </source>
</evidence>
<feature type="transmembrane region" description="Helical" evidence="6">
    <location>
        <begin position="34"/>
        <end position="54"/>
    </location>
</feature>
<evidence type="ECO:0000256" key="3">
    <source>
        <dbReference type="ARBA" id="ARBA00022692"/>
    </source>
</evidence>